<reference evidence="1 2" key="1">
    <citation type="journal article" date="2011" name="J. Bacteriol.">
        <title>Complete genome sequence of the animal pathogen Listeria ivanovii, which provides insights into host specificities and evolution of the genus Listeria.</title>
        <authorList>
            <person name="Buchrieser C."/>
            <person name="Rusniok C."/>
            <person name="Garrido P."/>
            <person name="Hain T."/>
            <person name="Scortti M."/>
            <person name="Lampidis R."/>
            <person name="Karst U."/>
            <person name="Chakraborty T."/>
            <person name="Cossart P."/>
            <person name="Kreft J."/>
            <person name="Vazquez-Boland J.A."/>
            <person name="Goebel W."/>
            <person name="Glaser P."/>
        </authorList>
    </citation>
    <scope>NUCLEOTIDE SEQUENCE [LARGE SCALE GENOMIC DNA]</scope>
    <source>
        <strain evidence="2">ATCC BAA-678 / PAM 55</strain>
    </source>
</reference>
<dbReference type="AlphaFoldDB" id="G2ZCB1"/>
<gene>
    <name evidence="1" type="ordered locus">LIV_2612</name>
</gene>
<organism evidence="1 2">
    <name type="scientific">Listeria ivanovii (strain ATCC BAA-678 / PAM 55)</name>
    <dbReference type="NCBI Taxonomy" id="881621"/>
    <lineage>
        <taxon>Bacteria</taxon>
        <taxon>Bacillati</taxon>
        <taxon>Bacillota</taxon>
        <taxon>Bacilli</taxon>
        <taxon>Bacillales</taxon>
        <taxon>Listeriaceae</taxon>
        <taxon>Listeria</taxon>
    </lineage>
</organism>
<evidence type="ECO:0000313" key="1">
    <source>
        <dbReference type="EMBL" id="CBW87112.1"/>
    </source>
</evidence>
<dbReference type="Proteomes" id="UP000001286">
    <property type="component" value="Chromosome"/>
</dbReference>
<name>G2ZCB1_LISIP</name>
<sequence>MLNVPTRIGTLSIWVSNKPKRLNWSVVINPPFKATGFNGTWSIANLSSGSVQRVKIKGRRGNISQPMLKSKYGGILIWENDSCRVCIRLLLLSLE</sequence>
<accession>G2ZCB1</accession>
<dbReference type="EMBL" id="FR687253">
    <property type="protein sequence ID" value="CBW87112.1"/>
    <property type="molecule type" value="Genomic_DNA"/>
</dbReference>
<evidence type="ECO:0000313" key="2">
    <source>
        <dbReference type="Proteomes" id="UP000001286"/>
    </source>
</evidence>
<dbReference type="KEGG" id="liv:LIV_2612"/>
<protein>
    <submittedName>
        <fullName evidence="1">Uncharacterized protein</fullName>
    </submittedName>
</protein>
<dbReference type="HOGENOM" id="CLU_2369452_0_0_9"/>
<proteinExistence type="predicted"/>